<dbReference type="Proteomes" id="UP000289930">
    <property type="component" value="Segment"/>
</dbReference>
<reference evidence="1" key="1">
    <citation type="journal article" date="2019" name="Environ. Microbiol.">
        <title>Novel haloarchaeal viruses from Lake Retba infecting Haloferax and Halorubrum species.</title>
        <authorList>
            <person name="Mizuno C.M."/>
            <person name="Prajapati B."/>
            <person name="Lucas-Staat S."/>
            <person name="Sime-Ngando T."/>
            <person name="Forterre P."/>
            <person name="Bamford D.H."/>
            <person name="Prangishvili D."/>
            <person name="Krupovic M."/>
            <person name="Oksanen H.M."/>
        </authorList>
    </citation>
    <scope>NUCLEOTIDE SEQUENCE</scope>
</reference>
<organism evidence="1">
    <name type="scientific">Haloferax tailed virus 1</name>
    <name type="common">HFTV1</name>
    <dbReference type="NCBI Taxonomy" id="2507575"/>
    <lineage>
        <taxon>Viruses</taxon>
        <taxon>Duplodnaviria</taxon>
        <taxon>Heunggongvirae</taxon>
        <taxon>Uroviricota</taxon>
        <taxon>Caudoviricetes</taxon>
        <taxon>Kirjokansivirales</taxon>
        <taxon>Haloferuviridae</taxon>
        <taxon>Retbasiphovirus</taxon>
        <taxon>Retbasiphovirus hantatum</taxon>
        <taxon>Retbasiphovirus HFTV1</taxon>
    </lineage>
</organism>
<keyword evidence="2" id="KW-1185">Reference proteome</keyword>
<protein>
    <submittedName>
        <fullName evidence="1">Uncharacterized protein</fullName>
    </submittedName>
</protein>
<accession>A0A410N6X9</accession>
<sequence>MGRGNRTRQFITCRECGRRAIVIDQHALPPRYCGACQIKREARE</sequence>
<evidence type="ECO:0000313" key="1">
    <source>
        <dbReference type="EMBL" id="QAS68892.1"/>
    </source>
</evidence>
<name>A0A410N6X9_HFTV1</name>
<proteinExistence type="predicted"/>
<gene>
    <name evidence="1" type="ORF">HFTV1-gp59</name>
</gene>
<evidence type="ECO:0000313" key="2">
    <source>
        <dbReference type="Proteomes" id="UP000289930"/>
    </source>
</evidence>
<dbReference type="EMBL" id="MG550112">
    <property type="protein sequence ID" value="QAS68892.1"/>
    <property type="molecule type" value="Genomic_DNA"/>
</dbReference>